<dbReference type="RefSeq" id="WP_371837520.1">
    <property type="nucleotide sequence ID" value="NZ_JBGMEK010000004.1"/>
</dbReference>
<accession>A0ABV4NWP6</accession>
<evidence type="ECO:0000313" key="1">
    <source>
        <dbReference type="EMBL" id="MFA0809905.1"/>
    </source>
</evidence>
<dbReference type="EMBL" id="JBGMEK010000004">
    <property type="protein sequence ID" value="MFA0809905.1"/>
    <property type="molecule type" value="Genomic_DNA"/>
</dbReference>
<dbReference type="Proteomes" id="UP001569428">
    <property type="component" value="Unassembled WGS sequence"/>
</dbReference>
<protein>
    <submittedName>
        <fullName evidence="1">Uncharacterized protein</fullName>
    </submittedName>
</protein>
<keyword evidence="2" id="KW-1185">Reference proteome</keyword>
<organism evidence="1 2">
    <name type="scientific">Microbulbifer epialgicus</name>
    <dbReference type="NCBI Taxonomy" id="393907"/>
    <lineage>
        <taxon>Bacteria</taxon>
        <taxon>Pseudomonadati</taxon>
        <taxon>Pseudomonadota</taxon>
        <taxon>Gammaproteobacteria</taxon>
        <taxon>Cellvibrionales</taxon>
        <taxon>Microbulbiferaceae</taxon>
        <taxon>Microbulbifer</taxon>
    </lineage>
</organism>
<proteinExistence type="predicted"/>
<reference evidence="1 2" key="1">
    <citation type="submission" date="2024-08" db="EMBL/GenBank/DDBJ databases">
        <authorList>
            <person name="Ishaq N."/>
        </authorList>
    </citation>
    <scope>NUCLEOTIDE SEQUENCE [LARGE SCALE GENOMIC DNA]</scope>
    <source>
        <strain evidence="1 2">DSM 18651</strain>
    </source>
</reference>
<name>A0ABV4NWP6_9GAMM</name>
<evidence type="ECO:0000313" key="2">
    <source>
        <dbReference type="Proteomes" id="UP001569428"/>
    </source>
</evidence>
<dbReference type="PROSITE" id="PS51257">
    <property type="entry name" value="PROKAR_LIPOPROTEIN"/>
    <property type="match status" value="1"/>
</dbReference>
<comment type="caution">
    <text evidence="1">The sequence shown here is derived from an EMBL/GenBank/DDBJ whole genome shotgun (WGS) entry which is preliminary data.</text>
</comment>
<sequence>MGKAPKVIPNALWGGLAGCVVSHGSPQGVFRFIVNFSKYLFLHGTRLIRPETTEYVCAESLPTAANAKSSKRNVLQTPYWGHGYKYIDPTHGEQDNHSYYLDMQQRLPEVWGAKGHFIEEYKEIAISILRMNGILA</sequence>
<gene>
    <name evidence="1" type="ORF">ACCI49_03145</name>
</gene>